<evidence type="ECO:0000259" key="3">
    <source>
        <dbReference type="SMART" id="SM00563"/>
    </source>
</evidence>
<dbReference type="STRING" id="796604.A0A2X0N634"/>
<feature type="transmembrane region" description="Helical" evidence="2">
    <location>
        <begin position="112"/>
        <end position="133"/>
    </location>
</feature>
<evidence type="ECO:0000313" key="5">
    <source>
        <dbReference type="Proteomes" id="UP000249464"/>
    </source>
</evidence>
<dbReference type="CDD" id="cd07990">
    <property type="entry name" value="LPLAT_LCLAT1-like"/>
    <property type="match status" value="1"/>
</dbReference>
<protein>
    <submittedName>
        <fullName evidence="4">BQ5605_C008g05097 protein</fullName>
    </submittedName>
</protein>
<dbReference type="PANTHER" id="PTHR10983">
    <property type="entry name" value="1-ACYLGLYCEROL-3-PHOSPHATE ACYLTRANSFERASE-RELATED"/>
    <property type="match status" value="1"/>
</dbReference>
<dbReference type="GO" id="GO:0036149">
    <property type="term" value="P:phosphatidylinositol acyl-chain remodeling"/>
    <property type="evidence" value="ECO:0007669"/>
    <property type="project" value="TreeGrafter"/>
</dbReference>
<dbReference type="PANTHER" id="PTHR10983:SF16">
    <property type="entry name" value="LYSOCARDIOLIPIN ACYLTRANSFERASE 1"/>
    <property type="match status" value="1"/>
</dbReference>
<feature type="transmembrane region" description="Helical" evidence="2">
    <location>
        <begin position="65"/>
        <end position="91"/>
    </location>
</feature>
<reference evidence="4 5" key="1">
    <citation type="submission" date="2016-11" db="EMBL/GenBank/DDBJ databases">
        <authorList>
            <person name="Jaros S."/>
            <person name="Januszkiewicz K."/>
            <person name="Wedrychowicz H."/>
        </authorList>
    </citation>
    <scope>NUCLEOTIDE SEQUENCE [LARGE SCALE GENOMIC DNA]</scope>
</reference>
<name>A0A2X0N634_9BASI</name>
<accession>A0A2X0N634</accession>
<dbReference type="EMBL" id="FQNC01000048">
    <property type="protein sequence ID" value="SGY79293.1"/>
    <property type="molecule type" value="Genomic_DNA"/>
</dbReference>
<keyword evidence="2" id="KW-0812">Transmembrane</keyword>
<dbReference type="InterPro" id="IPR002123">
    <property type="entry name" value="Plipid/glycerol_acylTrfase"/>
</dbReference>
<feature type="transmembrane region" description="Helical" evidence="2">
    <location>
        <begin position="415"/>
        <end position="437"/>
    </location>
</feature>
<evidence type="ECO:0000256" key="1">
    <source>
        <dbReference type="SAM" id="MobiDB-lite"/>
    </source>
</evidence>
<organism evidence="4 5">
    <name type="scientific">Microbotryum silenes-dioicae</name>
    <dbReference type="NCBI Taxonomy" id="796604"/>
    <lineage>
        <taxon>Eukaryota</taxon>
        <taxon>Fungi</taxon>
        <taxon>Dikarya</taxon>
        <taxon>Basidiomycota</taxon>
        <taxon>Pucciniomycotina</taxon>
        <taxon>Microbotryomycetes</taxon>
        <taxon>Microbotryales</taxon>
        <taxon>Microbotryaceae</taxon>
        <taxon>Microbotryum</taxon>
    </lineage>
</organism>
<feature type="region of interest" description="Disordered" evidence="1">
    <location>
        <begin position="1"/>
        <end position="48"/>
    </location>
</feature>
<keyword evidence="2" id="KW-0472">Membrane</keyword>
<dbReference type="SUPFAM" id="SSF69593">
    <property type="entry name" value="Glycerol-3-phosphate (1)-acyltransferase"/>
    <property type="match status" value="1"/>
</dbReference>
<keyword evidence="2" id="KW-1133">Transmembrane helix</keyword>
<feature type="domain" description="Phospholipid/glycerol acyltransferase" evidence="3">
    <location>
        <begin position="160"/>
        <end position="283"/>
    </location>
</feature>
<feature type="transmembrane region" description="Helical" evidence="2">
    <location>
        <begin position="172"/>
        <end position="192"/>
    </location>
</feature>
<dbReference type="GO" id="GO:0005783">
    <property type="term" value="C:endoplasmic reticulum"/>
    <property type="evidence" value="ECO:0007669"/>
    <property type="project" value="TreeGrafter"/>
</dbReference>
<dbReference type="AlphaFoldDB" id="A0A2X0N634"/>
<dbReference type="Pfam" id="PF01553">
    <property type="entry name" value="Acyltransferase"/>
    <property type="match status" value="1"/>
</dbReference>
<proteinExistence type="predicted"/>
<dbReference type="SMART" id="SM00563">
    <property type="entry name" value="PlsC"/>
    <property type="match status" value="1"/>
</dbReference>
<dbReference type="GO" id="GO:0016746">
    <property type="term" value="F:acyltransferase activity"/>
    <property type="evidence" value="ECO:0007669"/>
    <property type="project" value="InterPro"/>
</dbReference>
<keyword evidence="5" id="KW-1185">Reference proteome</keyword>
<evidence type="ECO:0000313" key="4">
    <source>
        <dbReference type="EMBL" id="SGY79293.1"/>
    </source>
</evidence>
<evidence type="ECO:0000256" key="2">
    <source>
        <dbReference type="SAM" id="Phobius"/>
    </source>
</evidence>
<dbReference type="Proteomes" id="UP000249464">
    <property type="component" value="Unassembled WGS sequence"/>
</dbReference>
<gene>
    <name evidence="4" type="primary">BQ5605_C008g05097</name>
    <name evidence="4" type="ORF">BQ5605_C008G05097</name>
</gene>
<sequence length="440" mass="49924">MVAPPHDVGHSKPLPECPEDLSVADRPSPAVGKRRGLGRESGSGRLHEIPIRSRSNPPLWKRLHALAFTLVFGLQLVSIHTLQLLLSPLHLLRLDKKTRLWHYSAAQFCKRLFSSALLVITSLFAPTTFVITADETVDLDQVVVLDKKGRFKKLEFDQQSLWIANHQQYCDWIFSWILFALAHLDGGIIIILKASLRWAPIVGPAMQLFEFVFIDKKHRLQDSDEIYHHVQRSTALGLPFQLLLYPEGTLVSALTRPKSEAYARTLGVPDLENLVLPRSAGLLYCMRTALSVLPTLTLYDLTIGYEGIPPKGYAQSYYTIFSWFGYRTPSPRVHLHLHRLAAAECPVGPGIEKGKSLRTIEQELTQKDRDAFDKWIRKRWEIKDGLMAQFYREGEFPKGRQGSREIEVRARQRDWIGIALVFVLFFTVSSTVGGAALRLL</sequence>